<name>E9CQA3_9GAMM</name>
<dbReference type="InterPro" id="IPR021826">
    <property type="entry name" value="PpnN_C"/>
</dbReference>
<accession>E9CQA3</accession>
<dbReference type="HOGENOM" id="CLU_2611941_0_0_6"/>
<evidence type="ECO:0000313" key="2">
    <source>
        <dbReference type="EMBL" id="EFW11266.1"/>
    </source>
</evidence>
<organism evidence="2 3">
    <name type="scientific">Serratia symbiotica str. Tucson</name>
    <dbReference type="NCBI Taxonomy" id="914128"/>
    <lineage>
        <taxon>Bacteria</taxon>
        <taxon>Pseudomonadati</taxon>
        <taxon>Pseudomonadota</taxon>
        <taxon>Gammaproteobacteria</taxon>
        <taxon>Enterobacterales</taxon>
        <taxon>Yersiniaceae</taxon>
        <taxon>Serratia</taxon>
        <taxon>Serratia symbiotica</taxon>
    </lineage>
</organism>
<feature type="domain" description="Pyrimidine/purine nucleotide 5'-monophosphate nucleosidase C-terminal" evidence="1">
    <location>
        <begin position="2"/>
        <end position="77"/>
    </location>
</feature>
<keyword evidence="3" id="KW-1185">Reference proteome</keyword>
<sequence>QNQPVEQLTAALRRAFSGIVAGNVKEKGIQAIEQFGPYKLHGEPQVMKYMDSLLQSFITQQRMKLPDSAYVPCYEIMA</sequence>
<dbReference type="Gene3D" id="3.40.50.450">
    <property type="match status" value="1"/>
</dbReference>
<protein>
    <submittedName>
        <fullName evidence="2">Putative conserved protein</fullName>
    </submittedName>
</protein>
<gene>
    <name evidence="2" type="primary">ygdH</name>
    <name evidence="2" type="ORF">SSYM_0061</name>
</gene>
<proteinExistence type="predicted"/>
<reference evidence="3" key="1">
    <citation type="journal article" date="2011" name="Genome Biol. Evol.">
        <title>Massive genomic decay in Serratia symbiotica, a recently evolved symbiont of aphids.</title>
        <authorList>
            <person name="Burke G.R."/>
            <person name="Moran N.A."/>
        </authorList>
    </citation>
    <scope>NUCLEOTIDE SEQUENCE [LARGE SCALE GENOMIC DNA]</scope>
    <source>
        <strain evidence="3">Tucson</strain>
    </source>
</reference>
<dbReference type="Proteomes" id="UP000013568">
    <property type="component" value="Unassembled WGS sequence"/>
</dbReference>
<feature type="non-terminal residue" evidence="2">
    <location>
        <position position="1"/>
    </location>
</feature>
<dbReference type="RefSeq" id="WP_006709864.1">
    <property type="nucleotide sequence ID" value="NZ_GL636188.1"/>
</dbReference>
<dbReference type="Pfam" id="PF11892">
    <property type="entry name" value="PpnN_C"/>
    <property type="match status" value="1"/>
</dbReference>
<evidence type="ECO:0000313" key="3">
    <source>
        <dbReference type="Proteomes" id="UP000013568"/>
    </source>
</evidence>
<dbReference type="AlphaFoldDB" id="E9CQA3"/>
<dbReference type="EMBL" id="GL636188">
    <property type="protein sequence ID" value="EFW11266.1"/>
    <property type="molecule type" value="Genomic_DNA"/>
</dbReference>
<evidence type="ECO:0000259" key="1">
    <source>
        <dbReference type="Pfam" id="PF11892"/>
    </source>
</evidence>